<accession>A0ACC1NVK6</accession>
<reference evidence="1" key="1">
    <citation type="submission" date="2022-08" db="EMBL/GenBank/DDBJ databases">
        <title>Genome Sequence of Lecanicillium fungicola.</title>
        <authorList>
            <person name="Buettner E."/>
        </authorList>
    </citation>
    <scope>NUCLEOTIDE SEQUENCE</scope>
    <source>
        <strain evidence="1">Babe33</strain>
    </source>
</reference>
<dbReference type="EMBL" id="JANJQO010000032">
    <property type="protein sequence ID" value="KAJ2983377.1"/>
    <property type="molecule type" value="Genomic_DNA"/>
</dbReference>
<dbReference type="Proteomes" id="UP001143910">
    <property type="component" value="Unassembled WGS sequence"/>
</dbReference>
<evidence type="ECO:0000313" key="2">
    <source>
        <dbReference type="Proteomes" id="UP001143910"/>
    </source>
</evidence>
<protein>
    <submittedName>
        <fullName evidence="1">Uncharacterized protein</fullName>
    </submittedName>
</protein>
<evidence type="ECO:0000313" key="1">
    <source>
        <dbReference type="EMBL" id="KAJ2983377.1"/>
    </source>
</evidence>
<name>A0ACC1NVK6_9HYPO</name>
<organism evidence="1 2">
    <name type="scientific">Zarea fungicola</name>
    <dbReference type="NCBI Taxonomy" id="93591"/>
    <lineage>
        <taxon>Eukaryota</taxon>
        <taxon>Fungi</taxon>
        <taxon>Dikarya</taxon>
        <taxon>Ascomycota</taxon>
        <taxon>Pezizomycotina</taxon>
        <taxon>Sordariomycetes</taxon>
        <taxon>Hypocreomycetidae</taxon>
        <taxon>Hypocreales</taxon>
        <taxon>Cordycipitaceae</taxon>
        <taxon>Zarea</taxon>
    </lineage>
</organism>
<proteinExistence type="predicted"/>
<sequence>MAVGKMKVAVIGAGASGLSMLKTLRDDGFDATAYERRDGVGGLWAYSDNVNYTTALPSTVANISKFTCGYSDYPMPDRFPTFMKAAEFQEFMQEYATHFDLLKDIVFNSNVLKVTRNQDDTKWVLQVQRGEEIYSTEVDKVAFCHGYQTKANVPLFPGQEDYQGIIMHCQQYRSPEQFKNKNVVVIGLTSTSGDIVPNLVPHAAKVWVSHRRGALPFRRFHNGVPADLVITWRRRQISQFLQRYVPGLARKLGDWAVTWITRRSFGKLDKAWGLEPFPSISLVLPGSWEGVLDLLQDGKVESLPGIKKFSGPKSILFANGQVLDDVDAVILCTGYGADWQAAPFMETSRPNVQGYGGADIYRLYMNLFPPAYADSCVMLCYSAFGKNNGFSFSDVTSMAVSNVWRGIHQIPSRDEMERWINRHQEWVAGRWALDPTTNVGCVKQWEFQQWQHQAAGTGMENLGWGWKGWLFWLRDRKMYNLMNNGVETAHAFRYFETGKRRTWDGAREEILHQNELVKSLFAKSKRAKA</sequence>
<gene>
    <name evidence="1" type="ORF">NQ176_g736</name>
</gene>
<keyword evidence="2" id="KW-1185">Reference proteome</keyword>
<comment type="caution">
    <text evidence="1">The sequence shown here is derived from an EMBL/GenBank/DDBJ whole genome shotgun (WGS) entry which is preliminary data.</text>
</comment>